<dbReference type="Gene3D" id="1.10.1220.10">
    <property type="entry name" value="Met repressor-like"/>
    <property type="match status" value="1"/>
</dbReference>
<accession>W4L3I4</accession>
<evidence type="ECO:0000313" key="1">
    <source>
        <dbReference type="EMBL" id="ETW92454.1"/>
    </source>
</evidence>
<name>W4L3I4_9BACT</name>
<dbReference type="HOGENOM" id="CLU_2502994_0_0_7"/>
<dbReference type="AlphaFoldDB" id="W4L3I4"/>
<sequence>MATLSLRMRDDLKQKAQQLAKEQGVSLNGFINATVAATVAQQETLKFFGDRLRDVDQDTLHKRVLKFMRQTRSGEEPSLEEIERAMR</sequence>
<dbReference type="GO" id="GO:0006355">
    <property type="term" value="P:regulation of DNA-templated transcription"/>
    <property type="evidence" value="ECO:0007669"/>
    <property type="project" value="InterPro"/>
</dbReference>
<dbReference type="SUPFAM" id="SSF47598">
    <property type="entry name" value="Ribbon-helix-helix"/>
    <property type="match status" value="1"/>
</dbReference>
<dbReference type="InterPro" id="IPR010985">
    <property type="entry name" value="Ribbon_hlx_hlx"/>
</dbReference>
<evidence type="ECO:0008006" key="3">
    <source>
        <dbReference type="Google" id="ProtNLM"/>
    </source>
</evidence>
<keyword evidence="2" id="KW-1185">Reference proteome</keyword>
<comment type="caution">
    <text evidence="1">The sequence shown here is derived from an EMBL/GenBank/DDBJ whole genome shotgun (WGS) entry which is preliminary data.</text>
</comment>
<proteinExistence type="predicted"/>
<feature type="non-terminal residue" evidence="1">
    <location>
        <position position="87"/>
    </location>
</feature>
<gene>
    <name evidence="1" type="ORF">ETSY2_53385</name>
</gene>
<organism evidence="1 2">
    <name type="scientific">Candidatus Entotheonella gemina</name>
    <dbReference type="NCBI Taxonomy" id="1429439"/>
    <lineage>
        <taxon>Bacteria</taxon>
        <taxon>Pseudomonadati</taxon>
        <taxon>Nitrospinota/Tectimicrobiota group</taxon>
        <taxon>Candidatus Tectimicrobiota</taxon>
        <taxon>Candidatus Entotheonellia</taxon>
        <taxon>Candidatus Entotheonellales</taxon>
        <taxon>Candidatus Entotheonellaceae</taxon>
        <taxon>Candidatus Entotheonella</taxon>
    </lineage>
</organism>
<dbReference type="InterPro" id="IPR008651">
    <property type="entry name" value="Uncharacterised_HicB"/>
</dbReference>
<reference evidence="1 2" key="1">
    <citation type="journal article" date="2014" name="Nature">
        <title>An environmental bacterial taxon with a large and distinct metabolic repertoire.</title>
        <authorList>
            <person name="Wilson M.C."/>
            <person name="Mori T."/>
            <person name="Ruckert C."/>
            <person name="Uria A.R."/>
            <person name="Helf M.J."/>
            <person name="Takada K."/>
            <person name="Gernert C."/>
            <person name="Steffens U.A."/>
            <person name="Heycke N."/>
            <person name="Schmitt S."/>
            <person name="Rinke C."/>
            <person name="Helfrich E.J."/>
            <person name="Brachmann A.O."/>
            <person name="Gurgui C."/>
            <person name="Wakimoto T."/>
            <person name="Kracht M."/>
            <person name="Crusemann M."/>
            <person name="Hentschel U."/>
            <person name="Abe I."/>
            <person name="Matsunaga S."/>
            <person name="Kalinowski J."/>
            <person name="Takeyama H."/>
            <person name="Piel J."/>
        </authorList>
    </citation>
    <scope>NUCLEOTIDE SEQUENCE [LARGE SCALE GENOMIC DNA]</scope>
    <source>
        <strain evidence="2">TSY2</strain>
    </source>
</reference>
<dbReference type="Proteomes" id="UP000019140">
    <property type="component" value="Unassembled WGS sequence"/>
</dbReference>
<dbReference type="Pfam" id="PF05534">
    <property type="entry name" value="HicB"/>
    <property type="match status" value="1"/>
</dbReference>
<evidence type="ECO:0000313" key="2">
    <source>
        <dbReference type="Proteomes" id="UP000019140"/>
    </source>
</evidence>
<protein>
    <recommendedName>
        <fullName evidence="3">Toxin-antitoxin system HicB family antitoxin</fullName>
    </recommendedName>
</protein>
<dbReference type="EMBL" id="AZHX01002901">
    <property type="protein sequence ID" value="ETW92454.1"/>
    <property type="molecule type" value="Genomic_DNA"/>
</dbReference>
<dbReference type="InterPro" id="IPR013321">
    <property type="entry name" value="Arc_rbn_hlx_hlx"/>
</dbReference>